<dbReference type="Proteomes" id="UP001299876">
    <property type="component" value="Unassembled WGS sequence"/>
</dbReference>
<accession>A0ABT0EVA3</accession>
<evidence type="ECO:0000313" key="3">
    <source>
        <dbReference type="Proteomes" id="UP001299876"/>
    </source>
</evidence>
<protein>
    <submittedName>
        <fullName evidence="2">Uncharacterized protein</fullName>
    </submittedName>
</protein>
<evidence type="ECO:0000313" key="2">
    <source>
        <dbReference type="EMBL" id="MCK1789673.1"/>
    </source>
</evidence>
<feature type="compositionally biased region" description="Polar residues" evidence="1">
    <location>
        <begin position="42"/>
        <end position="52"/>
    </location>
</feature>
<evidence type="ECO:0000256" key="1">
    <source>
        <dbReference type="SAM" id="MobiDB-lite"/>
    </source>
</evidence>
<gene>
    <name evidence="2" type="ORF">L9059_05630</name>
</gene>
<name>A0ABT0EVA3_9PSED</name>
<dbReference type="EMBL" id="JAKNRW010000003">
    <property type="protein sequence ID" value="MCK1789673.1"/>
    <property type="molecule type" value="Genomic_DNA"/>
</dbReference>
<reference evidence="2 3" key="1">
    <citation type="submission" date="2022-02" db="EMBL/GenBank/DDBJ databases">
        <title>Comparative genomics of the first Antarctic Pseudomonas spp. capable of biotransforming 2,4,6-Trinitrotoluene.</title>
        <authorList>
            <person name="Cabrera M.A."/>
            <person name="Marquez S.L."/>
            <person name="Perez-Donoso J.M."/>
        </authorList>
    </citation>
    <scope>NUCLEOTIDE SEQUENCE [LARGE SCALE GENOMIC DNA]</scope>
    <source>
        <strain evidence="2 3">TNT19</strain>
    </source>
</reference>
<sequence>MSKESDRPVLVNNGYQPELLEKGYQPVQSVPINRPEPGAGYQPTSHGENPSNVPSPPKER</sequence>
<feature type="region of interest" description="Disordered" evidence="1">
    <location>
        <begin position="1"/>
        <end position="60"/>
    </location>
</feature>
<comment type="caution">
    <text evidence="2">The sequence shown here is derived from an EMBL/GenBank/DDBJ whole genome shotgun (WGS) entry which is preliminary data.</text>
</comment>
<proteinExistence type="predicted"/>
<keyword evidence="3" id="KW-1185">Reference proteome</keyword>
<organism evidence="2 3">
    <name type="scientific">Pseudomonas violetae</name>
    <dbReference type="NCBI Taxonomy" id="2915813"/>
    <lineage>
        <taxon>Bacteria</taxon>
        <taxon>Pseudomonadati</taxon>
        <taxon>Pseudomonadota</taxon>
        <taxon>Gammaproteobacteria</taxon>
        <taxon>Pseudomonadales</taxon>
        <taxon>Pseudomonadaceae</taxon>
        <taxon>Pseudomonas</taxon>
    </lineage>
</organism>